<dbReference type="InterPro" id="IPR036265">
    <property type="entry name" value="HIT-like_sf"/>
</dbReference>
<comment type="caution">
    <text evidence="5">The sequence shown here is derived from an EMBL/GenBank/DDBJ whole genome shotgun (WGS) entry which is preliminary data.</text>
</comment>
<keyword evidence="6" id="KW-1185">Reference proteome</keyword>
<evidence type="ECO:0000313" key="6">
    <source>
        <dbReference type="Proteomes" id="UP001497744"/>
    </source>
</evidence>
<protein>
    <submittedName>
        <fullName evidence="5">CwfJ family protein</fullName>
    </submittedName>
</protein>
<evidence type="ECO:0000259" key="3">
    <source>
        <dbReference type="Pfam" id="PF04676"/>
    </source>
</evidence>
<proteinExistence type="inferred from homology"/>
<dbReference type="Pfam" id="PF04677">
    <property type="entry name" value="CwfJ_C_1"/>
    <property type="match status" value="1"/>
</dbReference>
<dbReference type="InterPro" id="IPR006767">
    <property type="entry name" value="Cwf19-like_C_dom-2"/>
</dbReference>
<accession>A0AAV4LL51</accession>
<dbReference type="InterPro" id="IPR040194">
    <property type="entry name" value="Cwf19-like"/>
</dbReference>
<feature type="domain" description="Cwf19-like protein C-terminal" evidence="3">
    <location>
        <begin position="221"/>
        <end position="313"/>
    </location>
</feature>
<dbReference type="Proteomes" id="UP001497744">
    <property type="component" value="Unassembled WGS sequence"/>
</dbReference>
<organism evidence="5 6">
    <name type="scientific">Babesia caballi</name>
    <dbReference type="NCBI Taxonomy" id="5871"/>
    <lineage>
        <taxon>Eukaryota</taxon>
        <taxon>Sar</taxon>
        <taxon>Alveolata</taxon>
        <taxon>Apicomplexa</taxon>
        <taxon>Aconoidasida</taxon>
        <taxon>Piroplasmida</taxon>
        <taxon>Babesiidae</taxon>
        <taxon>Babesia</taxon>
    </lineage>
</organism>
<evidence type="ECO:0000256" key="2">
    <source>
        <dbReference type="SAM" id="MobiDB-lite"/>
    </source>
</evidence>
<dbReference type="AlphaFoldDB" id="A0AAV4LL51"/>
<comment type="similarity">
    <text evidence="1">Belongs to the CWF19 family.</text>
</comment>
<feature type="compositionally biased region" description="Basic residues" evidence="2">
    <location>
        <begin position="1"/>
        <end position="11"/>
    </location>
</feature>
<dbReference type="Pfam" id="PF04676">
    <property type="entry name" value="CwfJ_C_2"/>
    <property type="match status" value="1"/>
</dbReference>
<name>A0AAV4LL51_BABCB</name>
<dbReference type="GO" id="GO:0071014">
    <property type="term" value="C:post-mRNA release spliceosomal complex"/>
    <property type="evidence" value="ECO:0007669"/>
    <property type="project" value="TreeGrafter"/>
</dbReference>
<reference evidence="5 6" key="1">
    <citation type="submission" date="2021-06" db="EMBL/GenBank/DDBJ databases">
        <title>Genome sequence of Babesia caballi.</title>
        <authorList>
            <person name="Yamagishi J."/>
            <person name="Kidaka T."/>
            <person name="Ochi A."/>
        </authorList>
    </citation>
    <scope>NUCLEOTIDE SEQUENCE [LARGE SCALE GENOMIC DNA]</scope>
    <source>
        <strain evidence="5">USDA-D6B2</strain>
    </source>
</reference>
<dbReference type="PANTHER" id="PTHR12072">
    <property type="entry name" value="CWF19, CELL CYCLE CONTROL PROTEIN"/>
    <property type="match status" value="1"/>
</dbReference>
<feature type="region of interest" description="Disordered" evidence="2">
    <location>
        <begin position="1"/>
        <end position="21"/>
    </location>
</feature>
<evidence type="ECO:0000313" key="5">
    <source>
        <dbReference type="EMBL" id="GIX60772.1"/>
    </source>
</evidence>
<dbReference type="PANTHER" id="PTHR12072:SF5">
    <property type="entry name" value="CWF19-LIKE PROTEIN 2"/>
    <property type="match status" value="1"/>
</dbReference>
<evidence type="ECO:0000259" key="4">
    <source>
        <dbReference type="Pfam" id="PF04677"/>
    </source>
</evidence>
<dbReference type="InterPro" id="IPR006768">
    <property type="entry name" value="Cwf19-like_C_dom-1"/>
</dbReference>
<dbReference type="SUPFAM" id="SSF54197">
    <property type="entry name" value="HIT-like"/>
    <property type="match status" value="1"/>
</dbReference>
<evidence type="ECO:0000256" key="1">
    <source>
        <dbReference type="ARBA" id="ARBA00006795"/>
    </source>
</evidence>
<dbReference type="GO" id="GO:0000398">
    <property type="term" value="P:mRNA splicing, via spliceosome"/>
    <property type="evidence" value="ECO:0007669"/>
    <property type="project" value="TreeGrafter"/>
</dbReference>
<dbReference type="GeneID" id="94192255"/>
<dbReference type="EMBL" id="BPLF01000001">
    <property type="protein sequence ID" value="GIX60772.1"/>
    <property type="molecule type" value="Genomic_DNA"/>
</dbReference>
<sequence>MSHGAKRHRGGSRRDRADHSGAAIPARVDEALFQANHEAAAVLRRRILVQLDAEGCTLGPCQFRQIATFKQLDLAPVPPRQHGAPSDGGCPWCVASRQRNLHISQSDTAFLALEHWRQAVLFDHLVLAPKQHVQNTLYLDDDAYTELRNYQKTLVRMYDQQGKAVVFVEVSLGDPFLRNKEDGGARQGPHCRIECFPLPADALGEAKSMFRRALSELVPDWAQSRRLLAINGNTGVRGRVPRGFDFVHVDYALDGEGLVCIVEDHDRASHSLAREVVAGVLRMDAMQRAFRSAEKHAEASSWLTSTYRNFDWTNIT</sequence>
<gene>
    <name evidence="5" type="ORF">BcabD6B2_02070</name>
</gene>
<feature type="domain" description="Cwf19-like C-terminal" evidence="4">
    <location>
        <begin position="88"/>
        <end position="211"/>
    </location>
</feature>
<dbReference type="RefSeq" id="XP_067712843.1">
    <property type="nucleotide sequence ID" value="XM_067856742.1"/>
</dbReference>